<sequence length="71" mass="8001">MRSFVLAGDREVAFGQAPRSQSEPSWPPKQESHPGSYDVLPSMHEVGPRNYRSREVISQKFALRFSGEHSA</sequence>
<dbReference type="KEGG" id="ahel:Q31a_33420"/>
<proteinExistence type="predicted"/>
<gene>
    <name evidence="2" type="ORF">Q31a_33420</name>
</gene>
<evidence type="ECO:0000313" key="2">
    <source>
        <dbReference type="EMBL" id="QDV25020.1"/>
    </source>
</evidence>
<evidence type="ECO:0000256" key="1">
    <source>
        <dbReference type="SAM" id="MobiDB-lite"/>
    </source>
</evidence>
<dbReference type="Proteomes" id="UP000318017">
    <property type="component" value="Chromosome"/>
</dbReference>
<keyword evidence="3" id="KW-1185">Reference proteome</keyword>
<name>A0A518G8W6_9BACT</name>
<dbReference type="EMBL" id="CP036298">
    <property type="protein sequence ID" value="QDV25020.1"/>
    <property type="molecule type" value="Genomic_DNA"/>
</dbReference>
<reference evidence="2 3" key="1">
    <citation type="submission" date="2019-02" db="EMBL/GenBank/DDBJ databases">
        <title>Deep-cultivation of Planctomycetes and their phenomic and genomic characterization uncovers novel biology.</title>
        <authorList>
            <person name="Wiegand S."/>
            <person name="Jogler M."/>
            <person name="Boedeker C."/>
            <person name="Pinto D."/>
            <person name="Vollmers J."/>
            <person name="Rivas-Marin E."/>
            <person name="Kohn T."/>
            <person name="Peeters S.H."/>
            <person name="Heuer A."/>
            <person name="Rast P."/>
            <person name="Oberbeckmann S."/>
            <person name="Bunk B."/>
            <person name="Jeske O."/>
            <person name="Meyerdierks A."/>
            <person name="Storesund J.E."/>
            <person name="Kallscheuer N."/>
            <person name="Luecker S."/>
            <person name="Lage O.M."/>
            <person name="Pohl T."/>
            <person name="Merkel B.J."/>
            <person name="Hornburger P."/>
            <person name="Mueller R.-W."/>
            <person name="Bruemmer F."/>
            <person name="Labrenz M."/>
            <person name="Spormann A.M."/>
            <person name="Op den Camp H."/>
            <person name="Overmann J."/>
            <person name="Amann R."/>
            <person name="Jetten M.S.M."/>
            <person name="Mascher T."/>
            <person name="Medema M.H."/>
            <person name="Devos D.P."/>
            <person name="Kaster A.-K."/>
            <person name="Ovreas L."/>
            <person name="Rohde M."/>
            <person name="Galperin M.Y."/>
            <person name="Jogler C."/>
        </authorList>
    </citation>
    <scope>NUCLEOTIDE SEQUENCE [LARGE SCALE GENOMIC DNA]</scope>
    <source>
        <strain evidence="2 3">Q31a</strain>
    </source>
</reference>
<dbReference type="AlphaFoldDB" id="A0A518G8W6"/>
<organism evidence="2 3">
    <name type="scientific">Aureliella helgolandensis</name>
    <dbReference type="NCBI Taxonomy" id="2527968"/>
    <lineage>
        <taxon>Bacteria</taxon>
        <taxon>Pseudomonadati</taxon>
        <taxon>Planctomycetota</taxon>
        <taxon>Planctomycetia</taxon>
        <taxon>Pirellulales</taxon>
        <taxon>Pirellulaceae</taxon>
        <taxon>Aureliella</taxon>
    </lineage>
</organism>
<protein>
    <submittedName>
        <fullName evidence="2">Uncharacterized protein</fullName>
    </submittedName>
</protein>
<evidence type="ECO:0000313" key="3">
    <source>
        <dbReference type="Proteomes" id="UP000318017"/>
    </source>
</evidence>
<accession>A0A518G8W6</accession>
<feature type="region of interest" description="Disordered" evidence="1">
    <location>
        <begin position="12"/>
        <end position="38"/>
    </location>
</feature>